<reference evidence="3 4" key="1">
    <citation type="submission" date="2017-01" db="EMBL/GenBank/DDBJ databases">
        <authorList>
            <person name="Mah S.A."/>
            <person name="Swanson W.J."/>
            <person name="Moy G.W."/>
            <person name="Vacquier V.D."/>
        </authorList>
    </citation>
    <scope>NUCLEOTIDE SEQUENCE [LARGE SCALE GENOMIC DNA]</scope>
    <source>
        <strain evidence="3">PDD-32b-74</strain>
    </source>
</reference>
<dbReference type="Pfam" id="PF01757">
    <property type="entry name" value="Acyl_transf_3"/>
    <property type="match status" value="1"/>
</dbReference>
<keyword evidence="1" id="KW-1133">Transmembrane helix</keyword>
<dbReference type="PANTHER" id="PTHR23028">
    <property type="entry name" value="ACETYLTRANSFERASE"/>
    <property type="match status" value="1"/>
</dbReference>
<dbReference type="PANTHER" id="PTHR23028:SF131">
    <property type="entry name" value="BLR2367 PROTEIN"/>
    <property type="match status" value="1"/>
</dbReference>
<evidence type="ECO:0000256" key="1">
    <source>
        <dbReference type="SAM" id="Phobius"/>
    </source>
</evidence>
<dbReference type="AlphaFoldDB" id="A0A244ERD6"/>
<organism evidence="3 4">
    <name type="scientific">Pseudomonas syringae</name>
    <dbReference type="NCBI Taxonomy" id="317"/>
    <lineage>
        <taxon>Bacteria</taxon>
        <taxon>Pseudomonadati</taxon>
        <taxon>Pseudomonadota</taxon>
        <taxon>Gammaproteobacteria</taxon>
        <taxon>Pseudomonadales</taxon>
        <taxon>Pseudomonadaceae</taxon>
        <taxon>Pseudomonas</taxon>
    </lineage>
</organism>
<dbReference type="InterPro" id="IPR050879">
    <property type="entry name" value="Acyltransferase_3"/>
</dbReference>
<feature type="transmembrane region" description="Helical" evidence="1">
    <location>
        <begin position="334"/>
        <end position="353"/>
    </location>
</feature>
<dbReference type="RefSeq" id="WP_084916789.1">
    <property type="nucleotide sequence ID" value="NZ_MTSA01000008.1"/>
</dbReference>
<dbReference type="GO" id="GO:0016747">
    <property type="term" value="F:acyltransferase activity, transferring groups other than amino-acyl groups"/>
    <property type="evidence" value="ECO:0007669"/>
    <property type="project" value="InterPro"/>
</dbReference>
<accession>A0A244ERD6</accession>
<feature type="transmembrane region" description="Helical" evidence="1">
    <location>
        <begin position="223"/>
        <end position="241"/>
    </location>
</feature>
<feature type="transmembrane region" description="Helical" evidence="1">
    <location>
        <begin position="194"/>
        <end position="211"/>
    </location>
</feature>
<dbReference type="EMBL" id="MTSA01000008">
    <property type="protein sequence ID" value="OUM07044.1"/>
    <property type="molecule type" value="Genomic_DNA"/>
</dbReference>
<name>A0A244ERD6_PSESX</name>
<evidence type="ECO:0000259" key="2">
    <source>
        <dbReference type="Pfam" id="PF01757"/>
    </source>
</evidence>
<comment type="caution">
    <text evidence="3">The sequence shown here is derived from an EMBL/GenBank/DDBJ whole genome shotgun (WGS) entry which is preliminary data.</text>
</comment>
<feature type="domain" description="Acyltransferase 3" evidence="2">
    <location>
        <begin position="7"/>
        <end position="354"/>
    </location>
</feature>
<feature type="transmembrane region" description="Helical" evidence="1">
    <location>
        <begin position="38"/>
        <end position="57"/>
    </location>
</feature>
<feature type="transmembrane region" description="Helical" evidence="1">
    <location>
        <begin position="141"/>
        <end position="163"/>
    </location>
</feature>
<sequence length="388" mass="42620">MKRFLVLDSFRGLCALAVVLHHFHAVQSITELGFFRHANYLVNFFFALSGFVLYHTYADRLNSAVRLKQFVIARVCRLYPLHLATLMAALLFETLKLLAERQGIQSTAGSFTGPRAVSEILPNLLLLQSWWPGFNSMSFNFPSWSISVEFYLYLLFALMAAGLPRLPRQAFATVAVMAFTALHFRSALFSEGALIGAGCFFSGVVTCRLHAKLSGLKLHTGWASLLEALSLTAVYMAVTHSGPSQNLSLSLLFCGVIGLFAFEAGVISRCLKTSLFKWAGALSFSIYMTHTIVLFAVTTTLMLFERITRQTVLIDLPGEIPGAAVRYIHTQSAWIDNLVIAVSLGMVLLLSMLTHRYIELPGIALGKAWGRNATGSSDQPTAPRGTAP</sequence>
<keyword evidence="1" id="KW-0812">Transmembrane</keyword>
<keyword evidence="1" id="KW-0472">Membrane</keyword>
<dbReference type="Proteomes" id="UP000195128">
    <property type="component" value="Unassembled WGS sequence"/>
</dbReference>
<dbReference type="OrthoDB" id="9767863at2"/>
<feature type="transmembrane region" description="Helical" evidence="1">
    <location>
        <begin position="247"/>
        <end position="267"/>
    </location>
</feature>
<dbReference type="GO" id="GO:0016020">
    <property type="term" value="C:membrane"/>
    <property type="evidence" value="ECO:0007669"/>
    <property type="project" value="TreeGrafter"/>
</dbReference>
<dbReference type="GO" id="GO:0000271">
    <property type="term" value="P:polysaccharide biosynthetic process"/>
    <property type="evidence" value="ECO:0007669"/>
    <property type="project" value="TreeGrafter"/>
</dbReference>
<gene>
    <name evidence="3" type="ORF">BW686_11555</name>
</gene>
<feature type="transmembrane region" description="Helical" evidence="1">
    <location>
        <begin position="279"/>
        <end position="304"/>
    </location>
</feature>
<proteinExistence type="predicted"/>
<evidence type="ECO:0000313" key="4">
    <source>
        <dbReference type="Proteomes" id="UP000195128"/>
    </source>
</evidence>
<feature type="transmembrane region" description="Helical" evidence="1">
    <location>
        <begin position="78"/>
        <end position="99"/>
    </location>
</feature>
<evidence type="ECO:0000313" key="3">
    <source>
        <dbReference type="EMBL" id="OUM07044.1"/>
    </source>
</evidence>
<protein>
    <recommendedName>
        <fullName evidence="2">Acyltransferase 3 domain-containing protein</fullName>
    </recommendedName>
</protein>
<dbReference type="InterPro" id="IPR002656">
    <property type="entry name" value="Acyl_transf_3_dom"/>
</dbReference>